<evidence type="ECO:0000256" key="1">
    <source>
        <dbReference type="ARBA" id="ARBA00004477"/>
    </source>
</evidence>
<keyword evidence="6" id="KW-0472">Membrane</keyword>
<dbReference type="InterPro" id="IPR009617">
    <property type="entry name" value="Seipin"/>
</dbReference>
<gene>
    <name evidence="7" type="ORF">CRM22_000708</name>
</gene>
<reference evidence="7 8" key="1">
    <citation type="journal article" date="2019" name="BMC Genomics">
        <title>New insights from Opisthorchis felineus genome: update on genomics of the epidemiologically important liver flukes.</title>
        <authorList>
            <person name="Ershov N.I."/>
            <person name="Mordvinov V.A."/>
            <person name="Prokhortchouk E.B."/>
            <person name="Pakharukova M.Y."/>
            <person name="Gunbin K.V."/>
            <person name="Ustyantsev K."/>
            <person name="Genaev M.A."/>
            <person name="Blinov A.G."/>
            <person name="Mazur A."/>
            <person name="Boulygina E."/>
            <person name="Tsygankova S."/>
            <person name="Khrameeva E."/>
            <person name="Chekanov N."/>
            <person name="Fan G."/>
            <person name="Xiao A."/>
            <person name="Zhang H."/>
            <person name="Xu X."/>
            <person name="Yang H."/>
            <person name="Solovyev V."/>
            <person name="Lee S.M."/>
            <person name="Liu X."/>
            <person name="Afonnikov D.A."/>
            <person name="Skryabin K.G."/>
        </authorList>
    </citation>
    <scope>NUCLEOTIDE SEQUENCE [LARGE SCALE GENOMIC DNA]</scope>
    <source>
        <strain evidence="7">AK-0245</strain>
        <tissue evidence="7">Whole organism</tissue>
    </source>
</reference>
<dbReference type="GO" id="GO:0140042">
    <property type="term" value="P:lipid droplet formation"/>
    <property type="evidence" value="ECO:0007669"/>
    <property type="project" value="UniProtKB-ARBA"/>
</dbReference>
<evidence type="ECO:0000256" key="5">
    <source>
        <dbReference type="ARBA" id="ARBA00023098"/>
    </source>
</evidence>
<keyword evidence="4" id="KW-1133">Transmembrane helix</keyword>
<evidence type="ECO:0000313" key="7">
    <source>
        <dbReference type="EMBL" id="TGZ74846.1"/>
    </source>
</evidence>
<protein>
    <submittedName>
        <fullName evidence="7">Uncharacterized protein</fullName>
    </submittedName>
</protein>
<name>A0A4S2MDS8_OPIFE</name>
<sequence length="145" mass="15993">MTPLVLTVLGYASVFSVVELGTLISCGILSALIRYMIIPNVVWQQSLDFTFNTTCPVGAQTLNNMCGFPTAEFPLSFDGEPVLTMGQEYAISAHLHFPDSDNNRLSGMSILTLELVDNTENTIKMFRKPVSRCRALRVRPAFTGQ</sequence>
<evidence type="ECO:0000256" key="4">
    <source>
        <dbReference type="ARBA" id="ARBA00022989"/>
    </source>
</evidence>
<accession>A0A4S2MDS8</accession>
<dbReference type="Proteomes" id="UP000308267">
    <property type="component" value="Unassembled WGS sequence"/>
</dbReference>
<keyword evidence="5" id="KW-0443">Lipid metabolism</keyword>
<comment type="subcellular location">
    <subcellularLocation>
        <location evidence="1">Endoplasmic reticulum membrane</location>
        <topology evidence="1">Multi-pass membrane protein</topology>
    </subcellularLocation>
</comment>
<dbReference type="OrthoDB" id="3990054at2759"/>
<keyword evidence="8" id="KW-1185">Reference proteome</keyword>
<dbReference type="Pfam" id="PF06775">
    <property type="entry name" value="Seipin"/>
    <property type="match status" value="1"/>
</dbReference>
<dbReference type="STRING" id="147828.A0A4S2MDS8"/>
<dbReference type="EMBL" id="SJOL01001427">
    <property type="protein sequence ID" value="TGZ74846.1"/>
    <property type="molecule type" value="Genomic_DNA"/>
</dbReference>
<dbReference type="GO" id="GO:0005789">
    <property type="term" value="C:endoplasmic reticulum membrane"/>
    <property type="evidence" value="ECO:0007669"/>
    <property type="project" value="UniProtKB-SubCell"/>
</dbReference>
<organism evidence="7 8">
    <name type="scientific">Opisthorchis felineus</name>
    <dbReference type="NCBI Taxonomy" id="147828"/>
    <lineage>
        <taxon>Eukaryota</taxon>
        <taxon>Metazoa</taxon>
        <taxon>Spiralia</taxon>
        <taxon>Lophotrochozoa</taxon>
        <taxon>Platyhelminthes</taxon>
        <taxon>Trematoda</taxon>
        <taxon>Digenea</taxon>
        <taxon>Opisthorchiida</taxon>
        <taxon>Opisthorchiata</taxon>
        <taxon>Opisthorchiidae</taxon>
        <taxon>Opisthorchis</taxon>
    </lineage>
</organism>
<keyword evidence="3" id="KW-0256">Endoplasmic reticulum</keyword>
<evidence type="ECO:0000256" key="2">
    <source>
        <dbReference type="ARBA" id="ARBA00022692"/>
    </source>
</evidence>
<dbReference type="CDD" id="cd23995">
    <property type="entry name" value="Seipin_BSCL2_like"/>
    <property type="match status" value="1"/>
</dbReference>
<comment type="caution">
    <text evidence="7">The sequence shown here is derived from an EMBL/GenBank/DDBJ whole genome shotgun (WGS) entry which is preliminary data.</text>
</comment>
<dbReference type="AlphaFoldDB" id="A0A4S2MDS8"/>
<keyword evidence="2" id="KW-0812">Transmembrane</keyword>
<proteinExistence type="predicted"/>
<evidence type="ECO:0000256" key="6">
    <source>
        <dbReference type="ARBA" id="ARBA00023136"/>
    </source>
</evidence>
<evidence type="ECO:0000256" key="3">
    <source>
        <dbReference type="ARBA" id="ARBA00022824"/>
    </source>
</evidence>
<dbReference type="GO" id="GO:0006629">
    <property type="term" value="P:lipid metabolic process"/>
    <property type="evidence" value="ECO:0007669"/>
    <property type="project" value="UniProtKB-KW"/>
</dbReference>
<evidence type="ECO:0000313" key="8">
    <source>
        <dbReference type="Proteomes" id="UP000308267"/>
    </source>
</evidence>